<keyword evidence="3" id="KW-1185">Reference proteome</keyword>
<gene>
    <name evidence="2" type="ORF">SKAU_G00208260</name>
</gene>
<dbReference type="EMBL" id="JAINUF010000007">
    <property type="protein sequence ID" value="KAJ8353259.1"/>
    <property type="molecule type" value="Genomic_DNA"/>
</dbReference>
<protein>
    <submittedName>
        <fullName evidence="2">Uncharacterized protein</fullName>
    </submittedName>
</protein>
<evidence type="ECO:0000256" key="1">
    <source>
        <dbReference type="SAM" id="MobiDB-lite"/>
    </source>
</evidence>
<dbReference type="AlphaFoldDB" id="A0A9Q1F879"/>
<organism evidence="2 3">
    <name type="scientific">Synaphobranchus kaupii</name>
    <name type="common">Kaup's arrowtooth eel</name>
    <dbReference type="NCBI Taxonomy" id="118154"/>
    <lineage>
        <taxon>Eukaryota</taxon>
        <taxon>Metazoa</taxon>
        <taxon>Chordata</taxon>
        <taxon>Craniata</taxon>
        <taxon>Vertebrata</taxon>
        <taxon>Euteleostomi</taxon>
        <taxon>Actinopterygii</taxon>
        <taxon>Neopterygii</taxon>
        <taxon>Teleostei</taxon>
        <taxon>Anguilliformes</taxon>
        <taxon>Synaphobranchidae</taxon>
        <taxon>Synaphobranchus</taxon>
    </lineage>
</organism>
<sequence>MNNTAKSKRPRSTFSKDVRLRNKTEDTNLQQKLNLIDQGHANAHLKIEVSAHFCIKFQRRQLVSHDDSTGRAEDCMSFSSQAEIDCHFLQAADKKESSGVKESNAFDYATEANGYH</sequence>
<proteinExistence type="predicted"/>
<evidence type="ECO:0000313" key="3">
    <source>
        <dbReference type="Proteomes" id="UP001152622"/>
    </source>
</evidence>
<accession>A0A9Q1F879</accession>
<name>A0A9Q1F879_SYNKA</name>
<dbReference type="Proteomes" id="UP001152622">
    <property type="component" value="Chromosome 7"/>
</dbReference>
<feature type="region of interest" description="Disordered" evidence="1">
    <location>
        <begin position="1"/>
        <end position="21"/>
    </location>
</feature>
<reference evidence="2" key="1">
    <citation type="journal article" date="2023" name="Science">
        <title>Genome structures resolve the early diversification of teleost fishes.</title>
        <authorList>
            <person name="Parey E."/>
            <person name="Louis A."/>
            <person name="Montfort J."/>
            <person name="Bouchez O."/>
            <person name="Roques C."/>
            <person name="Iampietro C."/>
            <person name="Lluch J."/>
            <person name="Castinel A."/>
            <person name="Donnadieu C."/>
            <person name="Desvignes T."/>
            <person name="Floi Bucao C."/>
            <person name="Jouanno E."/>
            <person name="Wen M."/>
            <person name="Mejri S."/>
            <person name="Dirks R."/>
            <person name="Jansen H."/>
            <person name="Henkel C."/>
            <person name="Chen W.J."/>
            <person name="Zahm M."/>
            <person name="Cabau C."/>
            <person name="Klopp C."/>
            <person name="Thompson A.W."/>
            <person name="Robinson-Rechavi M."/>
            <person name="Braasch I."/>
            <person name="Lecointre G."/>
            <person name="Bobe J."/>
            <person name="Postlethwait J.H."/>
            <person name="Berthelot C."/>
            <person name="Roest Crollius H."/>
            <person name="Guiguen Y."/>
        </authorList>
    </citation>
    <scope>NUCLEOTIDE SEQUENCE</scope>
    <source>
        <strain evidence="2">WJC10195</strain>
    </source>
</reference>
<evidence type="ECO:0000313" key="2">
    <source>
        <dbReference type="EMBL" id="KAJ8353259.1"/>
    </source>
</evidence>
<feature type="compositionally biased region" description="Basic residues" evidence="1">
    <location>
        <begin position="1"/>
        <end position="11"/>
    </location>
</feature>
<comment type="caution">
    <text evidence="2">The sequence shown here is derived from an EMBL/GenBank/DDBJ whole genome shotgun (WGS) entry which is preliminary data.</text>
</comment>